<name>A0A0F3Q936_RICBE</name>
<keyword evidence="1" id="KW-0472">Membrane</keyword>
<evidence type="ECO:0000313" key="3">
    <source>
        <dbReference type="Proteomes" id="UP000033661"/>
    </source>
</evidence>
<feature type="transmembrane region" description="Helical" evidence="1">
    <location>
        <begin position="17"/>
        <end position="34"/>
    </location>
</feature>
<protein>
    <submittedName>
        <fullName evidence="2">Uncharacterized protein</fullName>
    </submittedName>
</protein>
<evidence type="ECO:0000313" key="2">
    <source>
        <dbReference type="EMBL" id="KJV89043.1"/>
    </source>
</evidence>
<dbReference type="EMBL" id="LAOI01000001">
    <property type="protein sequence ID" value="KJV89043.1"/>
    <property type="molecule type" value="Genomic_DNA"/>
</dbReference>
<gene>
    <name evidence="2" type="ORF">RBEAN4_0008</name>
</gene>
<evidence type="ECO:0000256" key="1">
    <source>
        <dbReference type="SAM" id="Phobius"/>
    </source>
</evidence>
<reference evidence="2 3" key="1">
    <citation type="submission" date="2015-02" db="EMBL/GenBank/DDBJ databases">
        <title>Genome Sequencing of Rickettsiales.</title>
        <authorList>
            <person name="Daugherty S.C."/>
            <person name="Su Q."/>
            <person name="Abolude K."/>
            <person name="Beier-Sexton M."/>
            <person name="Carlyon J.A."/>
            <person name="Carter R."/>
            <person name="Day N.P."/>
            <person name="Dumler S.J."/>
            <person name="Dyachenko V."/>
            <person name="Godinez A."/>
            <person name="Kurtti T.J."/>
            <person name="Lichay M."/>
            <person name="Mullins K.E."/>
            <person name="Ott S."/>
            <person name="Pappas-Brown V."/>
            <person name="Paris D.H."/>
            <person name="Patel P."/>
            <person name="Richards A.L."/>
            <person name="Sadzewicz L."/>
            <person name="Sears K."/>
            <person name="Seidman D."/>
            <person name="Sengamalay N."/>
            <person name="Stenos J."/>
            <person name="Tallon L.J."/>
            <person name="Vincent G."/>
            <person name="Fraser C.M."/>
            <person name="Munderloh U."/>
            <person name="Dunning-Hotopp J.C."/>
        </authorList>
    </citation>
    <scope>NUCLEOTIDE SEQUENCE [LARGE SCALE GENOMIC DNA]</scope>
    <source>
        <strain evidence="2 3">RML An4</strain>
    </source>
</reference>
<organism evidence="2 3">
    <name type="scientific">Rickettsia bellii str. RML An4</name>
    <dbReference type="NCBI Taxonomy" id="1359193"/>
    <lineage>
        <taxon>Bacteria</taxon>
        <taxon>Pseudomonadati</taxon>
        <taxon>Pseudomonadota</taxon>
        <taxon>Alphaproteobacteria</taxon>
        <taxon>Rickettsiales</taxon>
        <taxon>Rickettsiaceae</taxon>
        <taxon>Rickettsieae</taxon>
        <taxon>Rickettsia</taxon>
        <taxon>belli group</taxon>
    </lineage>
</organism>
<sequence>MVGDQFIGFQEDQTLEAIYLMTSLLLSITFAPLNKLKEIY</sequence>
<proteinExistence type="predicted"/>
<keyword evidence="3" id="KW-1185">Reference proteome</keyword>
<comment type="caution">
    <text evidence="2">The sequence shown here is derived from an EMBL/GenBank/DDBJ whole genome shotgun (WGS) entry which is preliminary data.</text>
</comment>
<accession>A0A0F3Q936</accession>
<dbReference type="AlphaFoldDB" id="A0A0F3Q936"/>
<keyword evidence="1" id="KW-0812">Transmembrane</keyword>
<dbReference type="Proteomes" id="UP000033661">
    <property type="component" value="Unassembled WGS sequence"/>
</dbReference>
<keyword evidence="1" id="KW-1133">Transmembrane helix</keyword>